<sequence length="80" mass="9253">MRDLCSIPLDLNSIHEESQWEEQMEDLNSIHEEPQLDDLHSPTRVRSRGRPRKMLGSNLEKQIASSSNKNKRKALSEVNV</sequence>
<gene>
    <name evidence="2" type="ORF">PIB30_015335</name>
</gene>
<dbReference type="EMBL" id="JASCZI010000042">
    <property type="protein sequence ID" value="MED6107586.1"/>
    <property type="molecule type" value="Genomic_DNA"/>
</dbReference>
<feature type="compositionally biased region" description="Basic residues" evidence="1">
    <location>
        <begin position="43"/>
        <end position="53"/>
    </location>
</feature>
<reference evidence="2 3" key="1">
    <citation type="journal article" date="2023" name="Plants (Basel)">
        <title>Bridging the Gap: Combining Genomics and Transcriptomics Approaches to Understand Stylosanthes scabra, an Orphan Legume from the Brazilian Caatinga.</title>
        <authorList>
            <person name="Ferreira-Neto J.R.C."/>
            <person name="da Silva M.D."/>
            <person name="Binneck E."/>
            <person name="de Melo N.F."/>
            <person name="da Silva R.H."/>
            <person name="de Melo A.L.T.M."/>
            <person name="Pandolfi V."/>
            <person name="Bustamante F.O."/>
            <person name="Brasileiro-Vidal A.C."/>
            <person name="Benko-Iseppon A.M."/>
        </authorList>
    </citation>
    <scope>NUCLEOTIDE SEQUENCE [LARGE SCALE GENOMIC DNA]</scope>
    <source>
        <tissue evidence="2">Leaves</tissue>
    </source>
</reference>
<evidence type="ECO:0000313" key="2">
    <source>
        <dbReference type="EMBL" id="MED6107586.1"/>
    </source>
</evidence>
<protein>
    <submittedName>
        <fullName evidence="2">Uncharacterized protein</fullName>
    </submittedName>
</protein>
<evidence type="ECO:0000256" key="1">
    <source>
        <dbReference type="SAM" id="MobiDB-lite"/>
    </source>
</evidence>
<proteinExistence type="predicted"/>
<feature type="region of interest" description="Disordered" evidence="1">
    <location>
        <begin position="32"/>
        <end position="80"/>
    </location>
</feature>
<comment type="caution">
    <text evidence="2">The sequence shown here is derived from an EMBL/GenBank/DDBJ whole genome shotgun (WGS) entry which is preliminary data.</text>
</comment>
<evidence type="ECO:0000313" key="3">
    <source>
        <dbReference type="Proteomes" id="UP001341840"/>
    </source>
</evidence>
<feature type="compositionally biased region" description="Polar residues" evidence="1">
    <location>
        <begin position="59"/>
        <end position="68"/>
    </location>
</feature>
<dbReference type="Proteomes" id="UP001341840">
    <property type="component" value="Unassembled WGS sequence"/>
</dbReference>
<organism evidence="2 3">
    <name type="scientific">Stylosanthes scabra</name>
    <dbReference type="NCBI Taxonomy" id="79078"/>
    <lineage>
        <taxon>Eukaryota</taxon>
        <taxon>Viridiplantae</taxon>
        <taxon>Streptophyta</taxon>
        <taxon>Embryophyta</taxon>
        <taxon>Tracheophyta</taxon>
        <taxon>Spermatophyta</taxon>
        <taxon>Magnoliopsida</taxon>
        <taxon>eudicotyledons</taxon>
        <taxon>Gunneridae</taxon>
        <taxon>Pentapetalae</taxon>
        <taxon>rosids</taxon>
        <taxon>fabids</taxon>
        <taxon>Fabales</taxon>
        <taxon>Fabaceae</taxon>
        <taxon>Papilionoideae</taxon>
        <taxon>50 kb inversion clade</taxon>
        <taxon>dalbergioids sensu lato</taxon>
        <taxon>Dalbergieae</taxon>
        <taxon>Pterocarpus clade</taxon>
        <taxon>Stylosanthes</taxon>
    </lineage>
</organism>
<keyword evidence="3" id="KW-1185">Reference proteome</keyword>
<accession>A0ABU6Q732</accession>
<feature type="compositionally biased region" description="Basic and acidic residues" evidence="1">
    <location>
        <begin position="32"/>
        <end position="41"/>
    </location>
</feature>
<name>A0ABU6Q732_9FABA</name>